<organism evidence="1">
    <name type="scientific">Anguilla anguilla</name>
    <name type="common">European freshwater eel</name>
    <name type="synonym">Muraena anguilla</name>
    <dbReference type="NCBI Taxonomy" id="7936"/>
    <lineage>
        <taxon>Eukaryota</taxon>
        <taxon>Metazoa</taxon>
        <taxon>Chordata</taxon>
        <taxon>Craniata</taxon>
        <taxon>Vertebrata</taxon>
        <taxon>Euteleostomi</taxon>
        <taxon>Actinopterygii</taxon>
        <taxon>Neopterygii</taxon>
        <taxon>Teleostei</taxon>
        <taxon>Anguilliformes</taxon>
        <taxon>Anguillidae</taxon>
        <taxon>Anguilla</taxon>
    </lineage>
</organism>
<proteinExistence type="predicted"/>
<sequence length="24" mass="2917">MTRHMTVPFHSYLQATHRILHLVQ</sequence>
<name>A0A0E9RTI8_ANGAN</name>
<dbReference type="EMBL" id="GBXM01076989">
    <property type="protein sequence ID" value="JAH31588.1"/>
    <property type="molecule type" value="Transcribed_RNA"/>
</dbReference>
<dbReference type="AlphaFoldDB" id="A0A0E9RTI8"/>
<reference evidence="1" key="1">
    <citation type="submission" date="2014-11" db="EMBL/GenBank/DDBJ databases">
        <authorList>
            <person name="Amaro Gonzalez C."/>
        </authorList>
    </citation>
    <scope>NUCLEOTIDE SEQUENCE</scope>
</reference>
<accession>A0A0E9RTI8</accession>
<evidence type="ECO:0000313" key="1">
    <source>
        <dbReference type="EMBL" id="JAH31588.1"/>
    </source>
</evidence>
<protein>
    <submittedName>
        <fullName evidence="1">Uncharacterized protein</fullName>
    </submittedName>
</protein>
<reference evidence="1" key="2">
    <citation type="journal article" date="2015" name="Fish Shellfish Immunol.">
        <title>Early steps in the European eel (Anguilla anguilla)-Vibrio vulnificus interaction in the gills: Role of the RtxA13 toxin.</title>
        <authorList>
            <person name="Callol A."/>
            <person name="Pajuelo D."/>
            <person name="Ebbesson L."/>
            <person name="Teles M."/>
            <person name="MacKenzie S."/>
            <person name="Amaro C."/>
        </authorList>
    </citation>
    <scope>NUCLEOTIDE SEQUENCE</scope>
</reference>